<dbReference type="InterPro" id="IPR027417">
    <property type="entry name" value="P-loop_NTPase"/>
</dbReference>
<evidence type="ECO:0000313" key="6">
    <source>
        <dbReference type="EMBL" id="NMK96877.1"/>
    </source>
</evidence>
<accession>A0A7X9WEJ0</accession>
<evidence type="ECO:0000313" key="7">
    <source>
        <dbReference type="Proteomes" id="UP000538955"/>
    </source>
</evidence>
<evidence type="ECO:0000256" key="3">
    <source>
        <dbReference type="ARBA" id="ARBA00022840"/>
    </source>
</evidence>
<evidence type="ECO:0000259" key="4">
    <source>
        <dbReference type="PROSITE" id="PS50893"/>
    </source>
</evidence>
<dbReference type="EMBL" id="JABBLX010000001">
    <property type="protein sequence ID" value="NMK96877.1"/>
    <property type="molecule type" value="Genomic_DNA"/>
</dbReference>
<name>A0A7X9WEJ0_STACP</name>
<dbReference type="Pfam" id="PF00005">
    <property type="entry name" value="ABC_tran"/>
    <property type="match status" value="1"/>
</dbReference>
<comment type="caution">
    <text evidence="6">The sequence shown here is derived from an EMBL/GenBank/DDBJ whole genome shotgun (WGS) entry which is preliminary data.</text>
</comment>
<dbReference type="SMART" id="SM00382">
    <property type="entry name" value="AAA"/>
    <property type="match status" value="1"/>
</dbReference>
<dbReference type="PANTHER" id="PTHR42711:SF17">
    <property type="entry name" value="ABC TRANSPORTER ATP-BINDING PROTEIN"/>
    <property type="match status" value="1"/>
</dbReference>
<dbReference type="GO" id="GO:0005524">
    <property type="term" value="F:ATP binding"/>
    <property type="evidence" value="ECO:0007669"/>
    <property type="project" value="UniProtKB-KW"/>
</dbReference>
<dbReference type="InterPro" id="IPR003593">
    <property type="entry name" value="AAA+_ATPase"/>
</dbReference>
<feature type="domain" description="ABC transporter" evidence="4">
    <location>
        <begin position="2"/>
        <end position="222"/>
    </location>
</feature>
<dbReference type="PANTHER" id="PTHR42711">
    <property type="entry name" value="ABC TRANSPORTER ATP-BINDING PROTEIN"/>
    <property type="match status" value="1"/>
</dbReference>
<keyword evidence="7" id="KW-1185">Reference proteome</keyword>
<reference evidence="7 8" key="1">
    <citation type="submission" date="2020-04" db="EMBL/GenBank/DDBJ databases">
        <title>The Epidemiology and Molecular Characteristics of Linezolid-Resistant Staphylococcus capitis in Huashan Hospital, Shanghai.</title>
        <authorList>
            <person name="Ding L."/>
            <person name="Li P."/>
            <person name="Yang Y."/>
            <person name="Lin D."/>
            <person name="Xu X."/>
        </authorList>
    </citation>
    <scope>NUCLEOTIDE SEQUENCE [LARGE SCALE GENOMIC DNA]</scope>
    <source>
        <strain evidence="6 8">12-86</strain>
        <strain evidence="5 7">17-84</strain>
    </source>
</reference>
<evidence type="ECO:0000256" key="2">
    <source>
        <dbReference type="ARBA" id="ARBA00022741"/>
    </source>
</evidence>
<keyword evidence="2" id="KW-0547">Nucleotide-binding</keyword>
<sequence>MIKINNLSKSFKKTSVLNDINLEIKEHSCTALIGKNGAGKSTLIDILIGNMQGDKGEIIDKSRMINHHKMAILFQKTNFPKFFKVKELFKLHQSFYANSISTSRFLDITQFSETQMNQMANQLSGGQKRILDFALTLVGRPEFLILDEPTTAMDIETREHFWRMIEDLKSKNVTILYTSHYIEEVERMADHVVLLDEGRIQLSDSPEQIKNQQTYSTVVLPPICKDMVEELENEFEIAKYKNNYEVRTNHVDTVIQKLIDNHIDLNQIEIHKTSLLDIMFSNNSDQEGVTL</sequence>
<dbReference type="Gene3D" id="3.40.50.300">
    <property type="entry name" value="P-loop containing nucleotide triphosphate hydrolases"/>
    <property type="match status" value="1"/>
</dbReference>
<evidence type="ECO:0000313" key="5">
    <source>
        <dbReference type="EMBL" id="NMK54485.1"/>
    </source>
</evidence>
<dbReference type="PROSITE" id="PS50893">
    <property type="entry name" value="ABC_TRANSPORTER_2"/>
    <property type="match status" value="1"/>
</dbReference>
<keyword evidence="3 6" id="KW-0067">ATP-binding</keyword>
<keyword evidence="1" id="KW-0813">Transport</keyword>
<dbReference type="InterPro" id="IPR050763">
    <property type="entry name" value="ABC_transporter_ATP-binding"/>
</dbReference>
<evidence type="ECO:0000256" key="1">
    <source>
        <dbReference type="ARBA" id="ARBA00022448"/>
    </source>
</evidence>
<dbReference type="CDD" id="cd03230">
    <property type="entry name" value="ABC_DR_subfamily_A"/>
    <property type="match status" value="1"/>
</dbReference>
<evidence type="ECO:0000313" key="8">
    <source>
        <dbReference type="Proteomes" id="UP000550736"/>
    </source>
</evidence>
<proteinExistence type="predicted"/>
<dbReference type="Proteomes" id="UP000550736">
    <property type="component" value="Unassembled WGS sequence"/>
</dbReference>
<dbReference type="InterPro" id="IPR003439">
    <property type="entry name" value="ABC_transporter-like_ATP-bd"/>
</dbReference>
<protein>
    <submittedName>
        <fullName evidence="6">ABC transporter ATP-binding protein</fullName>
    </submittedName>
</protein>
<dbReference type="EMBL" id="JABBMI010000058">
    <property type="protein sequence ID" value="NMK54485.1"/>
    <property type="molecule type" value="Genomic_DNA"/>
</dbReference>
<dbReference type="SUPFAM" id="SSF52540">
    <property type="entry name" value="P-loop containing nucleoside triphosphate hydrolases"/>
    <property type="match status" value="1"/>
</dbReference>
<dbReference type="AlphaFoldDB" id="A0A7X9WEJ0"/>
<dbReference type="RefSeq" id="WP_030064860.1">
    <property type="nucleotide sequence ID" value="NZ_AP014956.1"/>
</dbReference>
<gene>
    <name evidence="6" type="ORF">HHM13_02015</name>
    <name evidence="5" type="ORF">HHM24_06895</name>
</gene>
<dbReference type="GO" id="GO:0016887">
    <property type="term" value="F:ATP hydrolysis activity"/>
    <property type="evidence" value="ECO:0007669"/>
    <property type="project" value="InterPro"/>
</dbReference>
<dbReference type="Proteomes" id="UP000538955">
    <property type="component" value="Unassembled WGS sequence"/>
</dbReference>
<organism evidence="6 8">
    <name type="scientific">Staphylococcus capitis</name>
    <dbReference type="NCBI Taxonomy" id="29388"/>
    <lineage>
        <taxon>Bacteria</taxon>
        <taxon>Bacillati</taxon>
        <taxon>Bacillota</taxon>
        <taxon>Bacilli</taxon>
        <taxon>Bacillales</taxon>
        <taxon>Staphylococcaceae</taxon>
        <taxon>Staphylococcus</taxon>
    </lineage>
</organism>